<name>A0ABQ7ZDD4_BRANA</name>
<proteinExistence type="predicted"/>
<evidence type="ECO:0000313" key="2">
    <source>
        <dbReference type="Proteomes" id="UP000824890"/>
    </source>
</evidence>
<keyword evidence="2" id="KW-1185">Reference proteome</keyword>
<protein>
    <recommendedName>
        <fullName evidence="3">Protein TIC 214</fullName>
    </recommendedName>
</protein>
<dbReference type="Proteomes" id="UP000824890">
    <property type="component" value="Unassembled WGS sequence"/>
</dbReference>
<organism evidence="1 2">
    <name type="scientific">Brassica napus</name>
    <name type="common">Rape</name>
    <dbReference type="NCBI Taxonomy" id="3708"/>
    <lineage>
        <taxon>Eukaryota</taxon>
        <taxon>Viridiplantae</taxon>
        <taxon>Streptophyta</taxon>
        <taxon>Embryophyta</taxon>
        <taxon>Tracheophyta</taxon>
        <taxon>Spermatophyta</taxon>
        <taxon>Magnoliopsida</taxon>
        <taxon>eudicotyledons</taxon>
        <taxon>Gunneridae</taxon>
        <taxon>Pentapetalae</taxon>
        <taxon>rosids</taxon>
        <taxon>malvids</taxon>
        <taxon>Brassicales</taxon>
        <taxon>Brassicaceae</taxon>
        <taxon>Brassiceae</taxon>
        <taxon>Brassica</taxon>
    </lineage>
</organism>
<reference evidence="1 2" key="1">
    <citation type="submission" date="2021-05" db="EMBL/GenBank/DDBJ databases">
        <title>Genome Assembly of Synthetic Allotetraploid Brassica napus Reveals Homoeologous Exchanges between Subgenomes.</title>
        <authorList>
            <person name="Davis J.T."/>
        </authorList>
    </citation>
    <scope>NUCLEOTIDE SEQUENCE [LARGE SCALE GENOMIC DNA]</scope>
    <source>
        <strain evidence="2">cv. Da-Ae</strain>
        <tissue evidence="1">Seedling</tissue>
    </source>
</reference>
<evidence type="ECO:0008006" key="3">
    <source>
        <dbReference type="Google" id="ProtNLM"/>
    </source>
</evidence>
<feature type="non-terminal residue" evidence="1">
    <location>
        <position position="1"/>
    </location>
</feature>
<dbReference type="EMBL" id="JAGKQM010000015">
    <property type="protein sequence ID" value="KAH0878231.1"/>
    <property type="molecule type" value="Genomic_DNA"/>
</dbReference>
<gene>
    <name evidence="1" type="ORF">HID58_065625</name>
</gene>
<sequence>DFHELFLYLIIRSLYTKAKRELLNHHNRVEGLICFLYMMGSSVLKKGTRLKTMENRFTVPSIGSNKKIKRQPDLRRTTFEDRKTYLDLELNLSSSSSSTIKTIVNKDESSKGKNLIMSPIISELR</sequence>
<comment type="caution">
    <text evidence="1">The sequence shown here is derived from an EMBL/GenBank/DDBJ whole genome shotgun (WGS) entry which is preliminary data.</text>
</comment>
<accession>A0ABQ7ZDD4</accession>
<evidence type="ECO:0000313" key="1">
    <source>
        <dbReference type="EMBL" id="KAH0878231.1"/>
    </source>
</evidence>